<comment type="caution">
    <text evidence="3">The sequence shown here is derived from an EMBL/GenBank/DDBJ whole genome shotgun (WGS) entry which is preliminary data.</text>
</comment>
<feature type="compositionally biased region" description="Basic and acidic residues" evidence="2">
    <location>
        <begin position="215"/>
        <end position="229"/>
    </location>
</feature>
<evidence type="ECO:0000313" key="3">
    <source>
        <dbReference type="EMBL" id="KRX03407.1"/>
    </source>
</evidence>
<dbReference type="AlphaFoldDB" id="A0A0V0QM59"/>
<accession>A0A0V0QM59</accession>
<feature type="region of interest" description="Disordered" evidence="2">
    <location>
        <begin position="215"/>
        <end position="254"/>
    </location>
</feature>
<feature type="compositionally biased region" description="Basic and acidic residues" evidence="2">
    <location>
        <begin position="338"/>
        <end position="351"/>
    </location>
</feature>
<dbReference type="InParanoid" id="A0A0V0QM59"/>
<name>A0A0V0QM59_PSEPJ</name>
<gene>
    <name evidence="3" type="ORF">PPERSA_02786</name>
</gene>
<organism evidence="3 4">
    <name type="scientific">Pseudocohnilembus persalinus</name>
    <name type="common">Ciliate</name>
    <dbReference type="NCBI Taxonomy" id="266149"/>
    <lineage>
        <taxon>Eukaryota</taxon>
        <taxon>Sar</taxon>
        <taxon>Alveolata</taxon>
        <taxon>Ciliophora</taxon>
        <taxon>Intramacronucleata</taxon>
        <taxon>Oligohymenophorea</taxon>
        <taxon>Scuticociliatia</taxon>
        <taxon>Philasterida</taxon>
        <taxon>Pseudocohnilembidae</taxon>
        <taxon>Pseudocohnilembus</taxon>
    </lineage>
</organism>
<sequence length="351" mass="42777">MFDNKLNLEETEIDMNEWEEDPDEKEQYGIIKLGNKYRNYKTFSICNGFFKQNLGKSFNKFYVFDNKFKQQEDNFSENEDQISQQNQNGETNLKQMQKQIILNKQQKPSVLKPINHNFGMELNINKQYGTNIIYYNKKNVNIKNIKLENNINYNEENQKNEQNPLHLKQTKNSQNLNFSQFYYQIDVPPFNKNLIELMKKEEDKKQQLEHAKFLNEEDQQLKQRNDLQKKQSSQIKKQHSIPKDYKIKSHFDDDNQNIFYNQQNRNNKGNEEKNNNKFDDIYSWIEEKQRQEENKEKRKQQQQHRNELRKNQMLQQQQQQINPKRKGQPLNYLINKMLKQEKNEEKKSEKK</sequence>
<evidence type="ECO:0000256" key="1">
    <source>
        <dbReference type="SAM" id="Coils"/>
    </source>
</evidence>
<feature type="compositionally biased region" description="Basic and acidic residues" evidence="2">
    <location>
        <begin position="241"/>
        <end position="253"/>
    </location>
</feature>
<evidence type="ECO:0000313" key="4">
    <source>
        <dbReference type="Proteomes" id="UP000054937"/>
    </source>
</evidence>
<feature type="coiled-coil region" evidence="1">
    <location>
        <begin position="68"/>
        <end position="99"/>
    </location>
</feature>
<evidence type="ECO:0000256" key="2">
    <source>
        <dbReference type="SAM" id="MobiDB-lite"/>
    </source>
</evidence>
<keyword evidence="1" id="KW-0175">Coiled coil</keyword>
<protein>
    <submittedName>
        <fullName evidence="3">Uncharacterized protein</fullName>
    </submittedName>
</protein>
<proteinExistence type="predicted"/>
<feature type="region of interest" description="Disordered" evidence="2">
    <location>
        <begin position="289"/>
        <end position="351"/>
    </location>
</feature>
<dbReference type="EMBL" id="LDAU01000131">
    <property type="protein sequence ID" value="KRX03407.1"/>
    <property type="molecule type" value="Genomic_DNA"/>
</dbReference>
<keyword evidence="4" id="KW-1185">Reference proteome</keyword>
<dbReference type="Proteomes" id="UP000054937">
    <property type="component" value="Unassembled WGS sequence"/>
</dbReference>
<reference evidence="3 4" key="1">
    <citation type="journal article" date="2015" name="Sci. Rep.">
        <title>Genome of the facultative scuticociliatosis pathogen Pseudocohnilembus persalinus provides insight into its virulence through horizontal gene transfer.</title>
        <authorList>
            <person name="Xiong J."/>
            <person name="Wang G."/>
            <person name="Cheng J."/>
            <person name="Tian M."/>
            <person name="Pan X."/>
            <person name="Warren A."/>
            <person name="Jiang C."/>
            <person name="Yuan D."/>
            <person name="Miao W."/>
        </authorList>
    </citation>
    <scope>NUCLEOTIDE SEQUENCE [LARGE SCALE GENOMIC DNA]</scope>
    <source>
        <strain evidence="3">36N120E</strain>
    </source>
</reference>